<protein>
    <submittedName>
        <fullName evidence="1">Uncharacterized protein</fullName>
    </submittedName>
</protein>
<comment type="caution">
    <text evidence="1">The sequence shown here is derived from an EMBL/GenBank/DDBJ whole genome shotgun (WGS) entry which is preliminary data.</text>
</comment>
<dbReference type="STRING" id="391937.NA2_12059"/>
<dbReference type="EMBL" id="AMRM01000012">
    <property type="protein sequence ID" value="EKF18630.1"/>
    <property type="molecule type" value="Genomic_DNA"/>
</dbReference>
<dbReference type="OrthoDB" id="9808612at2"/>
<dbReference type="RefSeq" id="WP_008597186.1">
    <property type="nucleotide sequence ID" value="NZ_AMRM01000012.1"/>
</dbReference>
<sequence>MHQSFQSAIMRIVQAPGAGRPFLASLDAADRRNGQTIVVHAARSAMSREQARELRRKLGAVPGGARVRVCRHGAHSLSRAKSLEAFLQPFAHDRIVYDPTGVFERGTRLVALARAVRRVGGDSIRHVLWHSATGSLHLVLNARHLPASAHDRSAHLALVERILRSEIRKIEAAGDQLVKAVRIGLQPPRLPATPIDVRSVHRPDTPWTRFGRRAYIAFMAAGFGFGAAAARADDTQHRAVSGFNGELSVMGGVHDGEGAGLVEGAIVAPLGDRFGTRWDGVAGTIDGQFVGGGAAHLFWRDPGVGLVGLAGGYVRADGAVVGTAREVGIIAAEGEVYFNQLTVAALAGYQFSDHDEGFVGRLDFEWYLTDDLMLVTGVETNPQVDWLGRFGAEYRPGFDALPGLSLFAEGAVGTNDYNRAFAGIRFYFGQSETLKERHRNDTFRSHLLPTRMLDGLPSTGTAAYGE</sequence>
<evidence type="ECO:0000313" key="1">
    <source>
        <dbReference type="EMBL" id="EKF18630.1"/>
    </source>
</evidence>
<accession>K2MD28</accession>
<proteinExistence type="predicted"/>
<dbReference type="Proteomes" id="UP000006786">
    <property type="component" value="Unassembled WGS sequence"/>
</dbReference>
<dbReference type="eggNOG" id="ENOG5032YY3">
    <property type="taxonomic scope" value="Bacteria"/>
</dbReference>
<gene>
    <name evidence="1" type="ORF">NA2_12059</name>
</gene>
<keyword evidence="2" id="KW-1185">Reference proteome</keyword>
<reference evidence="1 2" key="1">
    <citation type="journal article" date="2012" name="J. Bacteriol.">
        <title>Genome Sequence of Nitratireductor pacificus Type Strain pht-3B.</title>
        <authorList>
            <person name="Lai Q."/>
            <person name="Li G."/>
            <person name="Shao Z."/>
        </authorList>
    </citation>
    <scope>NUCLEOTIDE SEQUENCE [LARGE SCALE GENOMIC DNA]</scope>
    <source>
        <strain evidence="2">pht-3B</strain>
    </source>
</reference>
<dbReference type="AlphaFoldDB" id="K2MD28"/>
<evidence type="ECO:0000313" key="2">
    <source>
        <dbReference type="Proteomes" id="UP000006786"/>
    </source>
</evidence>
<organism evidence="1 2">
    <name type="scientific">Nitratireductor pacificus pht-3B</name>
    <dbReference type="NCBI Taxonomy" id="391937"/>
    <lineage>
        <taxon>Bacteria</taxon>
        <taxon>Pseudomonadati</taxon>
        <taxon>Pseudomonadota</taxon>
        <taxon>Alphaproteobacteria</taxon>
        <taxon>Hyphomicrobiales</taxon>
        <taxon>Phyllobacteriaceae</taxon>
        <taxon>Nitratireductor</taxon>
    </lineage>
</organism>
<dbReference type="PATRIC" id="fig|391937.3.peg.2478"/>
<name>K2MD28_9HYPH</name>